<dbReference type="HOGENOM" id="CLU_1287310_0_0_3"/>
<dbReference type="STRING" id="251221.gene:10761369"/>
<protein>
    <submittedName>
        <fullName evidence="1">Gll3852 protein</fullName>
    </submittedName>
</protein>
<proteinExistence type="predicted"/>
<dbReference type="Gene3D" id="1.20.1260.10">
    <property type="match status" value="1"/>
</dbReference>
<evidence type="ECO:0000313" key="1">
    <source>
        <dbReference type="EMBL" id="BAC91793.1"/>
    </source>
</evidence>
<dbReference type="Proteomes" id="UP000000557">
    <property type="component" value="Chromosome"/>
</dbReference>
<dbReference type="InterPro" id="IPR012347">
    <property type="entry name" value="Ferritin-like"/>
</dbReference>
<accession>Q7NEM7</accession>
<gene>
    <name evidence="1" type="ordered locus">gll3852</name>
</gene>
<sequence length="214" mass="23046">MPYRPDWTGRPLEKVSTVADSLNSQQRSTLQNYVGDMLALEKHLLEAVKHQREDENANRYAEAINLIGKIEGVLRGHVEETEQHLGALGGDPGSGIKAAISTVAGIAAGVIDRVRPVNTVSKMLRDDYAGLGLDAIGYTMLHTTGLALKSAATADLALRHLTDLSPLIVEISEVIPLVVARELADDGEAVDSTVGPEAVRNTQTAWKNEVVRNH</sequence>
<dbReference type="AlphaFoldDB" id="Q7NEM7"/>
<dbReference type="OrthoDB" id="5505150at2"/>
<name>Q7NEM7_GLOVI</name>
<keyword evidence="2" id="KW-1185">Reference proteome</keyword>
<evidence type="ECO:0000313" key="2">
    <source>
        <dbReference type="Proteomes" id="UP000000557"/>
    </source>
</evidence>
<dbReference type="KEGG" id="gvi:gll3852"/>
<organism evidence="1 2">
    <name type="scientific">Gloeobacter violaceus (strain ATCC 29082 / PCC 7421)</name>
    <dbReference type="NCBI Taxonomy" id="251221"/>
    <lineage>
        <taxon>Bacteria</taxon>
        <taxon>Bacillati</taxon>
        <taxon>Cyanobacteriota</taxon>
        <taxon>Cyanophyceae</taxon>
        <taxon>Gloeobacterales</taxon>
        <taxon>Gloeobacteraceae</taxon>
        <taxon>Gloeobacter</taxon>
    </lineage>
</organism>
<reference evidence="1 2" key="2">
    <citation type="journal article" date="2003" name="DNA Res.">
        <title>Complete genome structure of Gloeobacter violaceus PCC 7421, a cyanobacterium that lacks thylakoids (supplement).</title>
        <authorList>
            <person name="Nakamura Y."/>
            <person name="Kaneko T."/>
            <person name="Sato S."/>
            <person name="Mimuro M."/>
            <person name="Miyashita H."/>
            <person name="Tsuchiya T."/>
            <person name="Sasamoto S."/>
            <person name="Watanabe A."/>
            <person name="Kawashima K."/>
            <person name="Kishida Y."/>
            <person name="Kiyokawa C."/>
            <person name="Kohara M."/>
            <person name="Matsumoto M."/>
            <person name="Matsuno A."/>
            <person name="Nakazaki N."/>
            <person name="Shimpo S."/>
            <person name="Takeuchi C."/>
            <person name="Yamada M."/>
            <person name="Tabata S."/>
        </authorList>
    </citation>
    <scope>NUCLEOTIDE SEQUENCE [LARGE SCALE GENOMIC DNA]</scope>
    <source>
        <strain evidence="2">ATCC 29082 / PCC 7421</strain>
    </source>
</reference>
<dbReference type="eggNOG" id="ENOG50331VT">
    <property type="taxonomic scope" value="Bacteria"/>
</dbReference>
<dbReference type="EMBL" id="BA000045">
    <property type="protein sequence ID" value="BAC91793.1"/>
    <property type="molecule type" value="Genomic_DNA"/>
</dbReference>
<dbReference type="EnsemblBacteria" id="BAC91793">
    <property type="protein sequence ID" value="BAC91793"/>
    <property type="gene ID" value="BAC91793"/>
</dbReference>
<reference evidence="1 2" key="1">
    <citation type="journal article" date="2003" name="DNA Res.">
        <title>Complete genome structure of Gloeobacter violaceus PCC 7421, a cyanobacterium that lacks thylakoids.</title>
        <authorList>
            <person name="Nakamura Y."/>
            <person name="Kaneko T."/>
            <person name="Sato S."/>
            <person name="Mimuro M."/>
            <person name="Miyashita H."/>
            <person name="Tsuchiya T."/>
            <person name="Sasamoto S."/>
            <person name="Watanabe A."/>
            <person name="Kawashima K."/>
            <person name="Kishida Y."/>
            <person name="Kiyokawa C."/>
            <person name="Kohara M."/>
            <person name="Matsumoto M."/>
            <person name="Matsuno A."/>
            <person name="Nakazaki N."/>
            <person name="Shimpo S."/>
            <person name="Takeuchi C."/>
            <person name="Yamada M."/>
            <person name="Tabata S."/>
        </authorList>
    </citation>
    <scope>NUCLEOTIDE SEQUENCE [LARGE SCALE GENOMIC DNA]</scope>
    <source>
        <strain evidence="2">ATCC 29082 / PCC 7421</strain>
    </source>
</reference>
<dbReference type="InParanoid" id="Q7NEM7"/>